<organism evidence="10 11">
    <name type="scientific">Magallana gigas</name>
    <name type="common">Pacific oyster</name>
    <name type="synonym">Crassostrea gigas</name>
    <dbReference type="NCBI Taxonomy" id="29159"/>
    <lineage>
        <taxon>Eukaryota</taxon>
        <taxon>Metazoa</taxon>
        <taxon>Spiralia</taxon>
        <taxon>Lophotrochozoa</taxon>
        <taxon>Mollusca</taxon>
        <taxon>Bivalvia</taxon>
        <taxon>Autobranchia</taxon>
        <taxon>Pteriomorphia</taxon>
        <taxon>Ostreida</taxon>
        <taxon>Ostreoidea</taxon>
        <taxon>Ostreidae</taxon>
        <taxon>Magallana</taxon>
    </lineage>
</organism>
<dbReference type="Proteomes" id="UP000005408">
    <property type="component" value="Unassembled WGS sequence"/>
</dbReference>
<evidence type="ECO:0000256" key="4">
    <source>
        <dbReference type="ARBA" id="ARBA00022729"/>
    </source>
</evidence>
<dbReference type="GO" id="GO:0016020">
    <property type="term" value="C:membrane"/>
    <property type="evidence" value="ECO:0007669"/>
    <property type="project" value="UniProtKB-SubCell"/>
</dbReference>
<evidence type="ECO:0000259" key="9">
    <source>
        <dbReference type="PROSITE" id="PS50835"/>
    </source>
</evidence>
<feature type="signal peptide" evidence="8">
    <location>
        <begin position="1"/>
        <end position="18"/>
    </location>
</feature>
<dbReference type="PANTHER" id="PTHR32178:SF6">
    <property type="entry name" value="IG-LIKE DOMAIN-CONTAINING PROTEIN"/>
    <property type="match status" value="1"/>
</dbReference>
<dbReference type="SUPFAM" id="SSF82895">
    <property type="entry name" value="TSP-1 type 1 repeat"/>
    <property type="match status" value="1"/>
</dbReference>
<evidence type="ECO:0000313" key="10">
    <source>
        <dbReference type="EnsemblMetazoa" id="G4230.1:cds"/>
    </source>
</evidence>
<evidence type="ECO:0000256" key="1">
    <source>
        <dbReference type="ARBA" id="ARBA00004479"/>
    </source>
</evidence>
<keyword evidence="6" id="KW-0472">Membrane</keyword>
<feature type="domain" description="Ig-like" evidence="9">
    <location>
        <begin position="105"/>
        <end position="191"/>
    </location>
</feature>
<keyword evidence="11" id="KW-1185">Reference proteome</keyword>
<evidence type="ECO:0000256" key="2">
    <source>
        <dbReference type="ARBA" id="ARBA00008727"/>
    </source>
</evidence>
<protein>
    <recommendedName>
        <fullName evidence="9">Ig-like domain-containing protein</fullName>
    </recommendedName>
</protein>
<evidence type="ECO:0000256" key="8">
    <source>
        <dbReference type="SAM" id="SignalP"/>
    </source>
</evidence>
<dbReference type="EnsemblMetazoa" id="G4230.1">
    <property type="protein sequence ID" value="G4230.1:cds"/>
    <property type="gene ID" value="G4230"/>
</dbReference>
<dbReference type="SUPFAM" id="SSF48726">
    <property type="entry name" value="Immunoglobulin"/>
    <property type="match status" value="2"/>
</dbReference>
<evidence type="ECO:0000256" key="7">
    <source>
        <dbReference type="ARBA" id="ARBA00023180"/>
    </source>
</evidence>
<evidence type="ECO:0000256" key="3">
    <source>
        <dbReference type="ARBA" id="ARBA00022692"/>
    </source>
</evidence>
<dbReference type="AlphaFoldDB" id="A0A8W8N4I8"/>
<sequence>MDFYHCIVLMHCFISVSAVHVKVRVDHEDGRPVEFYEEDLTEDDFVEKPPFEMVDRNKRASYDDRPPPPQSRYRRDIYSQDLNMRRKPECDRDMNKMIKENKNKPIQLAYVVEPGEDIKLMCHYCGDSSAYTGIIEWKRLIRQTSADGQFVIKTVEEDFHDIEALNRFTKTTDWSLVIRNITEADADTYFCIDASKDVLVKDKMNFAGMKEMFTADITKEKFRLYYHLDIVKTSDIPAKIVTATDRLMEPTRDVTLNLEFYSDWKEWSSCSVCGKKGEQRRRGVCTVRILNNEQYVEPAYVYYALGTFKKGIPCRSTMFNVYGDRFTDRPDEIAIQQCNMSCKLNISAIKFSRLNSADIVFEGVQRKFPVDTVKVPEGGSTVIKCKGASLDDIVYWLNNSEYMTSFAVSHNTSGRVTIDVYGNLRITDAKSYDGGLLECWIRMKKTRAVQFIGIAAQYYNLSVALCLLFKILSRIFTSSSPAYKETLDRTMNRTKTLS</sequence>
<dbReference type="InterPro" id="IPR036179">
    <property type="entry name" value="Ig-like_dom_sf"/>
</dbReference>
<dbReference type="InterPro" id="IPR036383">
    <property type="entry name" value="TSP1_rpt_sf"/>
</dbReference>
<keyword evidence="3" id="KW-0812">Transmembrane</keyword>
<evidence type="ECO:0000256" key="6">
    <source>
        <dbReference type="ARBA" id="ARBA00023136"/>
    </source>
</evidence>
<keyword evidence="4 8" id="KW-0732">Signal</keyword>
<dbReference type="Gene3D" id="2.60.40.10">
    <property type="entry name" value="Immunoglobulins"/>
    <property type="match status" value="1"/>
</dbReference>
<comment type="similarity">
    <text evidence="2">Belongs to the FAM187 family.</text>
</comment>
<evidence type="ECO:0000313" key="11">
    <source>
        <dbReference type="Proteomes" id="UP000005408"/>
    </source>
</evidence>
<reference evidence="10" key="1">
    <citation type="submission" date="2022-08" db="UniProtKB">
        <authorList>
            <consortium name="EnsemblMetazoa"/>
        </authorList>
    </citation>
    <scope>IDENTIFICATION</scope>
    <source>
        <strain evidence="10">05x7-T-G4-1.051#20</strain>
    </source>
</reference>
<dbReference type="PROSITE" id="PS50835">
    <property type="entry name" value="IG_LIKE"/>
    <property type="match status" value="1"/>
</dbReference>
<dbReference type="InterPro" id="IPR007110">
    <property type="entry name" value="Ig-like_dom"/>
</dbReference>
<comment type="subcellular location">
    <subcellularLocation>
        <location evidence="1">Membrane</location>
        <topology evidence="1">Single-pass type I membrane protein</topology>
    </subcellularLocation>
</comment>
<dbReference type="PANTHER" id="PTHR32178">
    <property type="entry name" value="FAM187"/>
    <property type="match status" value="1"/>
</dbReference>
<name>A0A8W8N4I8_MAGGI</name>
<dbReference type="SMART" id="SM00409">
    <property type="entry name" value="IG"/>
    <property type="match status" value="2"/>
</dbReference>
<feature type="chain" id="PRO_5036443736" description="Ig-like domain-containing protein" evidence="8">
    <location>
        <begin position="19"/>
        <end position="498"/>
    </location>
</feature>
<dbReference type="InterPro" id="IPR039311">
    <property type="entry name" value="FAM187A/B"/>
</dbReference>
<proteinExistence type="inferred from homology"/>
<accession>A0A8W8N4I8</accession>
<keyword evidence="5" id="KW-1133">Transmembrane helix</keyword>
<keyword evidence="7" id="KW-0325">Glycoprotein</keyword>
<evidence type="ECO:0000256" key="5">
    <source>
        <dbReference type="ARBA" id="ARBA00022989"/>
    </source>
</evidence>
<dbReference type="InterPro" id="IPR013783">
    <property type="entry name" value="Ig-like_fold"/>
</dbReference>
<dbReference type="InterPro" id="IPR003599">
    <property type="entry name" value="Ig_sub"/>
</dbReference>